<dbReference type="OrthoDB" id="9932093at2"/>
<sequence>MSPDAKKARCTLEKLRLAQGLPPLPEPDDPVVRCLEDWLGDMLSSLPAGKIRRIRDCYQRKKNGLD</sequence>
<dbReference type="AlphaFoldDB" id="A0A562S823"/>
<proteinExistence type="predicted"/>
<evidence type="ECO:0000313" key="1">
    <source>
        <dbReference type="EMBL" id="TWI77468.1"/>
    </source>
</evidence>
<gene>
    <name evidence="1" type="ORF">LZ24_00278</name>
</gene>
<evidence type="ECO:0000313" key="2">
    <source>
        <dbReference type="Proteomes" id="UP000318307"/>
    </source>
</evidence>
<dbReference type="EMBL" id="VLLC01000001">
    <property type="protein sequence ID" value="TWI77468.1"/>
    <property type="molecule type" value="Genomic_DNA"/>
</dbReference>
<organism evidence="1 2">
    <name type="scientific">Desulfobotulus alkaliphilus</name>
    <dbReference type="NCBI Taxonomy" id="622671"/>
    <lineage>
        <taxon>Bacteria</taxon>
        <taxon>Pseudomonadati</taxon>
        <taxon>Thermodesulfobacteriota</taxon>
        <taxon>Desulfobacteria</taxon>
        <taxon>Desulfobacterales</taxon>
        <taxon>Desulfobacteraceae</taxon>
        <taxon>Desulfobotulus</taxon>
    </lineage>
</organism>
<keyword evidence="2" id="KW-1185">Reference proteome</keyword>
<comment type="caution">
    <text evidence="1">The sequence shown here is derived from an EMBL/GenBank/DDBJ whole genome shotgun (WGS) entry which is preliminary data.</text>
</comment>
<protein>
    <submittedName>
        <fullName evidence="1">Uncharacterized protein</fullName>
    </submittedName>
</protein>
<dbReference type="Proteomes" id="UP000318307">
    <property type="component" value="Unassembled WGS sequence"/>
</dbReference>
<reference evidence="1 2" key="1">
    <citation type="submission" date="2019-07" db="EMBL/GenBank/DDBJ databases">
        <title>Genome sequencing of 100 strains of the haloalkaliphilic chemolithoautotrophic sulfur-oxidizing bacterium Thioalkalivibrio.</title>
        <authorList>
            <person name="Muyzer G."/>
        </authorList>
    </citation>
    <scope>NUCLEOTIDE SEQUENCE [LARGE SCALE GENOMIC DNA]</scope>
    <source>
        <strain evidence="1 2">ASO4-4</strain>
    </source>
</reference>
<accession>A0A562S823</accession>
<name>A0A562S823_9BACT</name>